<keyword evidence="4" id="KW-1185">Reference proteome</keyword>
<dbReference type="Proteomes" id="UP001598019">
    <property type="component" value="Unassembled WGS sequence"/>
</dbReference>
<evidence type="ECO:0000313" key="4">
    <source>
        <dbReference type="Proteomes" id="UP001598019"/>
    </source>
</evidence>
<dbReference type="SUPFAM" id="SSF53474">
    <property type="entry name" value="alpha/beta-Hydrolases"/>
    <property type="match status" value="1"/>
</dbReference>
<dbReference type="GO" id="GO:0016787">
    <property type="term" value="F:hydrolase activity"/>
    <property type="evidence" value="ECO:0007669"/>
    <property type="project" value="UniProtKB-KW"/>
</dbReference>
<accession>A0ABW6DNR4</accession>
<reference evidence="3 4" key="1">
    <citation type="submission" date="2024-03" db="EMBL/GenBank/DDBJ databases">
        <title>Aquirufa genome sequencing.</title>
        <authorList>
            <person name="Pitt A."/>
            <person name="Hahn M.W."/>
        </authorList>
    </citation>
    <scope>NUCLEOTIDE SEQUENCE [LARGE SCALE GENOMIC DNA]</scope>
    <source>
        <strain evidence="3 4">HETE-83D</strain>
    </source>
</reference>
<dbReference type="InterPro" id="IPR029058">
    <property type="entry name" value="AB_hydrolase_fold"/>
</dbReference>
<dbReference type="Pfam" id="PF00561">
    <property type="entry name" value="Abhydrolase_1"/>
    <property type="match status" value="1"/>
</dbReference>
<dbReference type="PANTHER" id="PTHR43798:SF31">
    <property type="entry name" value="AB HYDROLASE SUPERFAMILY PROTEIN YCLE"/>
    <property type="match status" value="1"/>
</dbReference>
<name>A0ABW6DNR4_9BACT</name>
<evidence type="ECO:0000256" key="1">
    <source>
        <dbReference type="ARBA" id="ARBA00022801"/>
    </source>
</evidence>
<proteinExistence type="predicted"/>
<feature type="domain" description="AB hydrolase-1" evidence="2">
    <location>
        <begin position="79"/>
        <end position="187"/>
    </location>
</feature>
<gene>
    <name evidence="3" type="ORF">SKC37_11000</name>
</gene>
<dbReference type="Gene3D" id="3.40.50.1820">
    <property type="entry name" value="alpha/beta hydrolase"/>
    <property type="match status" value="1"/>
</dbReference>
<sequence>MKKKILGVIVLLIGVYFLGPKPETPTLRPSASWTDIPDSASQIDAYIAAKESKTVLKPGNESRVIWADSTQPTKTKIVFMYVHGFSASPMEGDPLHREVAKKFGANLLLARVAGHGVPDSDSTYATVTADEYYQSVENYYAIAKKLGDEVVVLGTSFGGAMSLVLAANHPEIKALMLYGPCIAIKDPNATLLDNPWGLQMAHLITGSDYRDIPVMAPGHAENWSLHYRLEGVVAVQNLLTHAMTKEVFEKVKMPVFMGYYYKDEEHQDNVVSVDAMKVMFEQLGTPESLKKSEAFPNSGNHVITSNLLGKLTDKPIASSEAFLRDVVKLN</sequence>
<dbReference type="InterPro" id="IPR000073">
    <property type="entry name" value="AB_hydrolase_1"/>
</dbReference>
<evidence type="ECO:0000313" key="3">
    <source>
        <dbReference type="EMBL" id="MFD3409189.1"/>
    </source>
</evidence>
<comment type="caution">
    <text evidence="3">The sequence shown here is derived from an EMBL/GenBank/DDBJ whole genome shotgun (WGS) entry which is preliminary data.</text>
</comment>
<protein>
    <submittedName>
        <fullName evidence="3">Alpha/beta fold hydrolase</fullName>
    </submittedName>
</protein>
<dbReference type="PANTHER" id="PTHR43798">
    <property type="entry name" value="MONOACYLGLYCEROL LIPASE"/>
    <property type="match status" value="1"/>
</dbReference>
<dbReference type="EMBL" id="JBBKXX010000003">
    <property type="protein sequence ID" value="MFD3409189.1"/>
    <property type="molecule type" value="Genomic_DNA"/>
</dbReference>
<dbReference type="InterPro" id="IPR050266">
    <property type="entry name" value="AB_hydrolase_sf"/>
</dbReference>
<keyword evidence="1 3" id="KW-0378">Hydrolase</keyword>
<organism evidence="3 4">
    <name type="scientific">Aquirufa esocilacus</name>
    <dbReference type="NCBI Taxonomy" id="3096513"/>
    <lineage>
        <taxon>Bacteria</taxon>
        <taxon>Pseudomonadati</taxon>
        <taxon>Bacteroidota</taxon>
        <taxon>Cytophagia</taxon>
        <taxon>Cytophagales</taxon>
        <taxon>Flectobacillaceae</taxon>
        <taxon>Aquirufa</taxon>
    </lineage>
</organism>
<evidence type="ECO:0000259" key="2">
    <source>
        <dbReference type="Pfam" id="PF00561"/>
    </source>
</evidence>
<dbReference type="RefSeq" id="WP_377981517.1">
    <property type="nucleotide sequence ID" value="NZ_JBBKXX010000003.1"/>
</dbReference>